<feature type="domain" description="MADF" evidence="2">
    <location>
        <begin position="4"/>
        <end position="92"/>
    </location>
</feature>
<proteinExistence type="predicted"/>
<dbReference type="VEuPathDB" id="VectorBase:SCAU008533"/>
<dbReference type="InterPro" id="IPR006578">
    <property type="entry name" value="MADF-dom"/>
</dbReference>
<keyword evidence="4" id="KW-1185">Reference proteome</keyword>
<evidence type="ECO:0000313" key="3">
    <source>
        <dbReference type="EnsemblMetazoa" id="SCAU008533-PA"/>
    </source>
</evidence>
<dbReference type="GO" id="GO:0006357">
    <property type="term" value="P:regulation of transcription by RNA polymerase II"/>
    <property type="evidence" value="ECO:0007669"/>
    <property type="project" value="TreeGrafter"/>
</dbReference>
<dbReference type="PANTHER" id="PTHR12243:SF67">
    <property type="entry name" value="COREPRESSOR OF PANGOLIN, ISOFORM A-RELATED"/>
    <property type="match status" value="1"/>
</dbReference>
<evidence type="ECO:0000313" key="4">
    <source>
        <dbReference type="Proteomes" id="UP000095300"/>
    </source>
</evidence>
<evidence type="ECO:0000256" key="1">
    <source>
        <dbReference type="SAM" id="Coils"/>
    </source>
</evidence>
<gene>
    <name evidence="3" type="primary">106082058</name>
</gene>
<dbReference type="InterPro" id="IPR039353">
    <property type="entry name" value="TF_Adf1"/>
</dbReference>
<protein>
    <recommendedName>
        <fullName evidence="2">MADF domain-containing protein</fullName>
    </recommendedName>
</protein>
<dbReference type="PROSITE" id="PS51029">
    <property type="entry name" value="MADF"/>
    <property type="match status" value="1"/>
</dbReference>
<dbReference type="OrthoDB" id="6147983at2759"/>
<dbReference type="EnsemblMetazoa" id="SCAU008533-RA">
    <property type="protein sequence ID" value="SCAU008533-PA"/>
    <property type="gene ID" value="SCAU008533"/>
</dbReference>
<dbReference type="PANTHER" id="PTHR12243">
    <property type="entry name" value="MADF DOMAIN TRANSCRIPTION FACTOR"/>
    <property type="match status" value="1"/>
</dbReference>
<dbReference type="Pfam" id="PF10545">
    <property type="entry name" value="MADF_DNA_bdg"/>
    <property type="match status" value="1"/>
</dbReference>
<evidence type="ECO:0000259" key="2">
    <source>
        <dbReference type="PROSITE" id="PS51029"/>
    </source>
</evidence>
<accession>A0A1I8PJ71</accession>
<dbReference type="KEGG" id="scac:106082058"/>
<dbReference type="Proteomes" id="UP000095300">
    <property type="component" value="Unassembled WGS sequence"/>
</dbReference>
<keyword evidence="1" id="KW-0175">Coiled coil</keyword>
<dbReference type="AlphaFoldDB" id="A0A1I8PJ71"/>
<dbReference type="GO" id="GO:0005634">
    <property type="term" value="C:nucleus"/>
    <property type="evidence" value="ECO:0007669"/>
    <property type="project" value="TreeGrafter"/>
</dbReference>
<dbReference type="SMART" id="SM00595">
    <property type="entry name" value="MADF"/>
    <property type="match status" value="1"/>
</dbReference>
<sequence>MEFQLIEFVKENPILYDKKYRSMTYKDQKVRKWNEIARKLRKDPNAVRLKWKSLRDTFKKRLQRKADECEDITPSKTWKYNEHLQFLKDQYPEPEEFKMEEVEILQEELEEQIQEEMQELQEEDEDQFQSNEPDFEVENFNLNEYLKKFDISNNAGNATSTEEQPKKKRLDKDSIISEASHEMAILLECAKQHFTPPSATQIFFNSMALQVEEAKLPPIELMRLQQRVLEAVTQEIVMCQDGQNGATYVIQM</sequence>
<reference evidence="3" key="1">
    <citation type="submission" date="2020-05" db="UniProtKB">
        <authorList>
            <consortium name="EnsemblMetazoa"/>
        </authorList>
    </citation>
    <scope>IDENTIFICATION</scope>
    <source>
        <strain evidence="3">USDA</strain>
    </source>
</reference>
<feature type="coiled-coil region" evidence="1">
    <location>
        <begin position="95"/>
        <end position="130"/>
    </location>
</feature>
<name>A0A1I8PJ71_STOCA</name>
<organism evidence="3 4">
    <name type="scientific">Stomoxys calcitrans</name>
    <name type="common">Stable fly</name>
    <name type="synonym">Conops calcitrans</name>
    <dbReference type="NCBI Taxonomy" id="35570"/>
    <lineage>
        <taxon>Eukaryota</taxon>
        <taxon>Metazoa</taxon>
        <taxon>Ecdysozoa</taxon>
        <taxon>Arthropoda</taxon>
        <taxon>Hexapoda</taxon>
        <taxon>Insecta</taxon>
        <taxon>Pterygota</taxon>
        <taxon>Neoptera</taxon>
        <taxon>Endopterygota</taxon>
        <taxon>Diptera</taxon>
        <taxon>Brachycera</taxon>
        <taxon>Muscomorpha</taxon>
        <taxon>Muscoidea</taxon>
        <taxon>Muscidae</taxon>
        <taxon>Stomoxys</taxon>
    </lineage>
</organism>
<dbReference type="GO" id="GO:0005667">
    <property type="term" value="C:transcription regulator complex"/>
    <property type="evidence" value="ECO:0007669"/>
    <property type="project" value="TreeGrafter"/>
</dbReference>